<feature type="domain" description="OmpA-like" evidence="4">
    <location>
        <begin position="309"/>
        <end position="430"/>
    </location>
</feature>
<feature type="transmembrane region" description="Helical" evidence="3">
    <location>
        <begin position="231"/>
        <end position="251"/>
    </location>
</feature>
<feature type="region of interest" description="Disordered" evidence="2">
    <location>
        <begin position="1"/>
        <end position="32"/>
    </location>
</feature>
<dbReference type="NCBIfam" id="NF038228">
    <property type="entry name" value="IcmH_DotU_IVB"/>
    <property type="match status" value="1"/>
</dbReference>
<dbReference type="Gene3D" id="3.30.1330.60">
    <property type="entry name" value="OmpA-like domain"/>
    <property type="match status" value="1"/>
</dbReference>
<proteinExistence type="predicted"/>
<evidence type="ECO:0000256" key="2">
    <source>
        <dbReference type="SAM" id="MobiDB-lite"/>
    </source>
</evidence>
<reference evidence="5 6" key="1">
    <citation type="submission" date="2021-02" db="EMBL/GenBank/DDBJ databases">
        <title>Taxonomically Unique Crown Gall-Associated Xanthomonas Stains Have Deficiency in Virulence Repertories.</title>
        <authorList>
            <person name="Mafakheri H."/>
            <person name="Taghavi S.M."/>
            <person name="Dimkic I."/>
            <person name="Nemanja K."/>
            <person name="Osdaghi E."/>
        </authorList>
    </citation>
    <scope>NUCLEOTIDE SEQUENCE [LARGE SCALE GENOMIC DNA]</scope>
    <source>
        <strain evidence="5 6">FX4</strain>
    </source>
</reference>
<feature type="compositionally biased region" description="Low complexity" evidence="2">
    <location>
        <begin position="21"/>
        <end position="32"/>
    </location>
</feature>
<dbReference type="EMBL" id="JAFIWB010000007">
    <property type="protein sequence ID" value="MBN6102361.1"/>
    <property type="molecule type" value="Genomic_DNA"/>
</dbReference>
<keyword evidence="1 3" id="KW-0472">Membrane</keyword>
<dbReference type="PROSITE" id="PS51123">
    <property type="entry name" value="OMPA_2"/>
    <property type="match status" value="1"/>
</dbReference>
<dbReference type="Proteomes" id="UP000695802">
    <property type="component" value="Unassembled WGS sequence"/>
</dbReference>
<dbReference type="InterPro" id="IPR017733">
    <property type="entry name" value="OmpA-like_dom_proteobacteria"/>
</dbReference>
<evidence type="ECO:0000313" key="5">
    <source>
        <dbReference type="EMBL" id="MBN6102361.1"/>
    </source>
</evidence>
<evidence type="ECO:0000313" key="6">
    <source>
        <dbReference type="Proteomes" id="UP000695802"/>
    </source>
</evidence>
<dbReference type="NCBIfam" id="TIGR03350">
    <property type="entry name" value="type_VI_ompA"/>
    <property type="match status" value="1"/>
</dbReference>
<organism evidence="5 6">
    <name type="scientific">Xanthomonas bonasiae</name>
    <dbReference type="NCBI Taxonomy" id="2810351"/>
    <lineage>
        <taxon>Bacteria</taxon>
        <taxon>Pseudomonadati</taxon>
        <taxon>Pseudomonadota</taxon>
        <taxon>Gammaproteobacteria</taxon>
        <taxon>Lysobacterales</taxon>
        <taxon>Lysobacteraceae</taxon>
        <taxon>Xanthomonas</taxon>
    </lineage>
</organism>
<evidence type="ECO:0000256" key="3">
    <source>
        <dbReference type="SAM" id="Phobius"/>
    </source>
</evidence>
<comment type="caution">
    <text evidence="5">The sequence shown here is derived from an EMBL/GenBank/DDBJ whole genome shotgun (WGS) entry which is preliminary data.</text>
</comment>
<name>A0ABS3B4L7_9XANT</name>
<gene>
    <name evidence="5" type="primary">icmH</name>
    <name evidence="5" type="ORF">JR064_09305</name>
</gene>
<dbReference type="PANTHER" id="PTHR38033">
    <property type="entry name" value="MEMBRANE PROTEIN-RELATED"/>
    <property type="match status" value="1"/>
</dbReference>
<dbReference type="PANTHER" id="PTHR38033:SF1">
    <property type="entry name" value="DOTU FAMILY TYPE IV_VI SECRETION SYSTEM PROTEIN"/>
    <property type="match status" value="1"/>
</dbReference>
<evidence type="ECO:0000256" key="1">
    <source>
        <dbReference type="PROSITE-ProRule" id="PRU00473"/>
    </source>
</evidence>
<dbReference type="Pfam" id="PF09850">
    <property type="entry name" value="DotU"/>
    <property type="match status" value="1"/>
</dbReference>
<dbReference type="InterPro" id="IPR036737">
    <property type="entry name" value="OmpA-like_sf"/>
</dbReference>
<dbReference type="SUPFAM" id="SSF103088">
    <property type="entry name" value="OmpA-like"/>
    <property type="match status" value="1"/>
</dbReference>
<evidence type="ECO:0000259" key="4">
    <source>
        <dbReference type="PROSITE" id="PS51123"/>
    </source>
</evidence>
<dbReference type="Pfam" id="PF00691">
    <property type="entry name" value="OmpA"/>
    <property type="match status" value="1"/>
</dbReference>
<sequence>MNARPPVDPLSDATVMRPQRGAAPFATPTGAAAPAAGDADISEFLGRSVNPLVQAASPLLLLAVQLRHSVALPDVARLREQVTAQVRRFEQRARDGGAAPEAVTAARYVLCAMLDEAVLNAPWGEHSGWSQKTLLVVFHGESYGGAKFFQILERLCADVPRHVDLIELMYLCLALGFCGRYQIEAGGRARLAEIQDDLYRRIRAQRGAAADTLAPHWQGVDDRRRRLARYLPLWVAALGMACIVLLAFAWFNARLNALSAPISAAAAQIGLQRGTPPDALRPPPPRVTLKQLLAPQERAGLLVVEEQANGQARVRLNANAMFASGGVEVDPDQLPLLGKIAAALEQLPGRVIVVGHTDDQPLRSLRFKDNYALSAARADAVAQLLGQRLSVPGRIESAGAGDSQPVAVPPDLAANRTRNRRVEILFQPGE</sequence>
<protein>
    <submittedName>
        <fullName evidence="5">Type IVB secretion system protein IcmH/DotU</fullName>
    </submittedName>
</protein>
<keyword evidence="3" id="KW-1133">Transmembrane helix</keyword>
<dbReference type="InterPro" id="IPR006665">
    <property type="entry name" value="OmpA-like"/>
</dbReference>
<dbReference type="Gene3D" id="1.25.40.590">
    <property type="entry name" value="Type IV / VI secretion system, DotU"/>
    <property type="match status" value="1"/>
</dbReference>
<accession>A0ABS3B4L7</accession>
<dbReference type="NCBIfam" id="TIGR03349">
    <property type="entry name" value="IV_VI_DotU"/>
    <property type="match status" value="1"/>
</dbReference>
<keyword evidence="6" id="KW-1185">Reference proteome</keyword>
<dbReference type="InterPro" id="IPR038522">
    <property type="entry name" value="T4/T6SS_DotU_sf"/>
</dbReference>
<keyword evidence="3" id="KW-0812">Transmembrane</keyword>
<dbReference type="CDD" id="cd07185">
    <property type="entry name" value="OmpA_C-like"/>
    <property type="match status" value="1"/>
</dbReference>
<dbReference type="InterPro" id="IPR017732">
    <property type="entry name" value="T4/T6SS_DotU"/>
</dbReference>